<evidence type="ECO:0000256" key="8">
    <source>
        <dbReference type="ARBA" id="ARBA00022833"/>
    </source>
</evidence>
<evidence type="ECO:0000256" key="13">
    <source>
        <dbReference type="ARBA" id="ARBA00069722"/>
    </source>
</evidence>
<feature type="transmembrane region" description="Helical" evidence="17">
    <location>
        <begin position="301"/>
        <end position="322"/>
    </location>
</feature>
<evidence type="ECO:0000256" key="4">
    <source>
        <dbReference type="ARBA" id="ARBA00022692"/>
    </source>
</evidence>
<proteinExistence type="predicted"/>
<dbReference type="OrthoDB" id="3824970at2759"/>
<feature type="transmembrane region" description="Helical" evidence="17">
    <location>
        <begin position="101"/>
        <end position="122"/>
    </location>
</feature>
<feature type="compositionally biased region" description="Polar residues" evidence="16">
    <location>
        <begin position="43"/>
        <end position="53"/>
    </location>
</feature>
<dbReference type="AlphaFoldDB" id="A0A8B7XQC7"/>
<evidence type="ECO:0000259" key="18">
    <source>
        <dbReference type="PROSITE" id="PS50089"/>
    </source>
</evidence>
<dbReference type="Proteomes" id="UP000694845">
    <property type="component" value="Unplaced"/>
</dbReference>
<evidence type="ECO:0000256" key="12">
    <source>
        <dbReference type="ARBA" id="ARBA00034523"/>
    </source>
</evidence>
<dbReference type="GeneID" id="110974804"/>
<dbReference type="PROSITE" id="PS51140">
    <property type="entry name" value="CUE"/>
    <property type="match status" value="1"/>
</dbReference>
<evidence type="ECO:0000259" key="19">
    <source>
        <dbReference type="PROSITE" id="PS51140"/>
    </source>
</evidence>
<evidence type="ECO:0000256" key="2">
    <source>
        <dbReference type="ARBA" id="ARBA00004906"/>
    </source>
</evidence>
<feature type="compositionally biased region" description="Pro residues" evidence="16">
    <location>
        <begin position="536"/>
        <end position="552"/>
    </location>
</feature>
<dbReference type="GO" id="GO:0061630">
    <property type="term" value="F:ubiquitin protein ligase activity"/>
    <property type="evidence" value="ECO:0007669"/>
    <property type="project" value="UniProtKB-EC"/>
</dbReference>
<evidence type="ECO:0000256" key="11">
    <source>
        <dbReference type="ARBA" id="ARBA00034438"/>
    </source>
</evidence>
<keyword evidence="4 17" id="KW-0812">Transmembrane</keyword>
<feature type="compositionally biased region" description="Low complexity" evidence="16">
    <location>
        <begin position="674"/>
        <end position="696"/>
    </location>
</feature>
<gene>
    <name evidence="21 22" type="primary">LOC110974804</name>
</gene>
<dbReference type="GO" id="GO:0043130">
    <property type="term" value="F:ubiquitin binding"/>
    <property type="evidence" value="ECO:0007669"/>
    <property type="project" value="InterPro"/>
</dbReference>
<dbReference type="GO" id="GO:0008270">
    <property type="term" value="F:zinc ion binding"/>
    <property type="evidence" value="ECO:0007669"/>
    <property type="project" value="UniProtKB-KW"/>
</dbReference>
<keyword evidence="10 17" id="KW-0472">Membrane</keyword>
<dbReference type="InterPro" id="IPR057992">
    <property type="entry name" value="TPR_SYVN1_N"/>
</dbReference>
<evidence type="ECO:0000256" key="15">
    <source>
        <dbReference type="PROSITE-ProRule" id="PRU00175"/>
    </source>
</evidence>
<protein>
    <recommendedName>
        <fullName evidence="13">E3 ubiquitin-protein ligase AMFR</fullName>
        <ecNumber evidence="12">2.3.2.36</ecNumber>
    </recommendedName>
    <alternativeName>
        <fullName evidence="14">Autocrine motility factor receptor</fullName>
    </alternativeName>
</protein>
<evidence type="ECO:0000256" key="1">
    <source>
        <dbReference type="ARBA" id="ARBA00004477"/>
    </source>
</evidence>
<dbReference type="InterPro" id="IPR013083">
    <property type="entry name" value="Znf_RING/FYVE/PHD"/>
</dbReference>
<dbReference type="InterPro" id="IPR003892">
    <property type="entry name" value="CUE"/>
</dbReference>
<dbReference type="GO" id="GO:0006511">
    <property type="term" value="P:ubiquitin-dependent protein catabolic process"/>
    <property type="evidence" value="ECO:0007669"/>
    <property type="project" value="TreeGrafter"/>
</dbReference>
<evidence type="ECO:0000313" key="21">
    <source>
        <dbReference type="RefSeq" id="XP_022082376.1"/>
    </source>
</evidence>
<dbReference type="GO" id="GO:0000151">
    <property type="term" value="C:ubiquitin ligase complex"/>
    <property type="evidence" value="ECO:0007669"/>
    <property type="project" value="TreeGrafter"/>
</dbReference>
<feature type="region of interest" description="Disordered" evidence="16">
    <location>
        <begin position="588"/>
        <end position="746"/>
    </location>
</feature>
<evidence type="ECO:0000256" key="7">
    <source>
        <dbReference type="ARBA" id="ARBA00022824"/>
    </source>
</evidence>
<dbReference type="GO" id="GO:0030968">
    <property type="term" value="P:endoplasmic reticulum unfolded protein response"/>
    <property type="evidence" value="ECO:0007669"/>
    <property type="project" value="TreeGrafter"/>
</dbReference>
<comment type="catalytic activity">
    <reaction evidence="11">
        <text>[E2 ubiquitin-conjugating enzyme]-S-ubiquitinyl-L-cysteine + [acceptor protein]-L-cysteine = [E2 ubiquitin-conjugating enzyme]-L-cysteine + [acceptor protein]-S-ubiquitinyl-L-cysteine.</text>
        <dbReference type="EC" id="2.3.2.36"/>
    </reaction>
</comment>
<dbReference type="Pfam" id="PF13639">
    <property type="entry name" value="zf-RING_2"/>
    <property type="match status" value="1"/>
</dbReference>
<evidence type="ECO:0000256" key="14">
    <source>
        <dbReference type="ARBA" id="ARBA00076914"/>
    </source>
</evidence>
<evidence type="ECO:0000256" key="17">
    <source>
        <dbReference type="SAM" id="Phobius"/>
    </source>
</evidence>
<keyword evidence="8" id="KW-0862">Zinc</keyword>
<dbReference type="Pfam" id="PF25563">
    <property type="entry name" value="TPR_SYVN1_N"/>
    <property type="match status" value="1"/>
</dbReference>
<dbReference type="Pfam" id="PF02845">
    <property type="entry name" value="CUE"/>
    <property type="match status" value="1"/>
</dbReference>
<dbReference type="InterPro" id="IPR001841">
    <property type="entry name" value="Znf_RING"/>
</dbReference>
<evidence type="ECO:0000256" key="3">
    <source>
        <dbReference type="ARBA" id="ARBA00022679"/>
    </source>
</evidence>
<dbReference type="PANTHER" id="PTHR15067">
    <property type="entry name" value="E3 UBIQUITIN-PROTEIN LIGASE RNF8"/>
    <property type="match status" value="1"/>
</dbReference>
<sequence>MPVLVLQPPSLPPLQTYIALSCLSLAWCFLYARDTLETVETAGLTNPTPDTDNGGQGISGDRETGGWSGGINESQGSRYLFGIQEHDSEIVKLCRIMMADVWSVLSLINLAFCFLILLGRLLQHVVFGQLRAGERQHMRDKLWKFIFYKFIIIFGVLNVQTLEEMVMWMAWFGTLAFLHTLSSLCKDRFEYLSFSPSSLSWAHGKVLLLLVAIVGLCKGLILLSCYMGAIQDWNVFFFTVSEVILLELRTIYVLIRYWIHFYDLRHEGVWERRGSIMYYSDLVIELLALSVDFVHHFHMLLWGNVFLSMASLVICMELRYLYNEIQRRVKRHRNYRRVVQNMQANFPLATEAELLENNDDCAICWEEMKSARKLPCNHFFHNACLRSWLEHETSCPTCRYALNIRNNEAARHTPAPQDPRMGAGLMEGDTVEGQAQPVRPRRGRGHFFHFDGSRIASWIPSFSVEVSHRHLVQRRDMIHTSQLNNMATQVQQMFPNYPVPVLIEDLRVTRSMEVTVDNILEGRLVAPPESGGTDNPPTPTPSTGQTPPPSADPSPSNDLDTTPAMYDVPATTITESVRQLGLTARGMERVWQGGGDSNYQQSRGMLSEDRDAGRETELDASTSVAEDNRPSALGDGPQALPARFSKSSAERENSLKQRKELLLQQARKRFQNRQAHSQNATATTTSASMAAATQSSPGSGTTWSQSANQNPSSRDSFGAPSSEEEERTRRRAVAYEAAIRRMAQQQ</sequence>
<feature type="compositionally biased region" description="Basic and acidic residues" evidence="16">
    <location>
        <begin position="606"/>
        <end position="617"/>
    </location>
</feature>
<keyword evidence="7" id="KW-0256">Endoplasmic reticulum</keyword>
<keyword evidence="6 15" id="KW-0863">Zinc-finger</keyword>
<keyword evidence="20" id="KW-1185">Reference proteome</keyword>
<reference evidence="21 22" key="1">
    <citation type="submission" date="2025-04" db="UniProtKB">
        <authorList>
            <consortium name="RefSeq"/>
        </authorList>
    </citation>
    <scope>IDENTIFICATION</scope>
</reference>
<evidence type="ECO:0000256" key="9">
    <source>
        <dbReference type="ARBA" id="ARBA00022989"/>
    </source>
</evidence>
<accession>A0A8B7XQC7</accession>
<feature type="transmembrane region" description="Helical" evidence="17">
    <location>
        <begin position="235"/>
        <end position="255"/>
    </location>
</feature>
<dbReference type="GO" id="GO:0005829">
    <property type="term" value="C:cytosol"/>
    <property type="evidence" value="ECO:0007669"/>
    <property type="project" value="TreeGrafter"/>
</dbReference>
<keyword evidence="5" id="KW-0479">Metal-binding</keyword>
<feature type="compositionally biased region" description="Basic and acidic residues" evidence="16">
    <location>
        <begin position="648"/>
        <end position="661"/>
    </location>
</feature>
<dbReference type="PANTHER" id="PTHR15067:SF5">
    <property type="entry name" value="E3 UBIQUITIN-PROTEIN LIGASE AMFR"/>
    <property type="match status" value="1"/>
</dbReference>
<dbReference type="GO" id="GO:0005789">
    <property type="term" value="C:endoplasmic reticulum membrane"/>
    <property type="evidence" value="ECO:0007669"/>
    <property type="project" value="UniProtKB-SubCell"/>
</dbReference>
<dbReference type="SMART" id="SM00546">
    <property type="entry name" value="CUE"/>
    <property type="match status" value="1"/>
</dbReference>
<dbReference type="PROSITE" id="PS50089">
    <property type="entry name" value="ZF_RING_2"/>
    <property type="match status" value="1"/>
</dbReference>
<name>A0A8B7XQC7_ACAPL</name>
<keyword evidence="3" id="KW-0808">Transferase</keyword>
<comment type="pathway">
    <text evidence="2">Protein modification; protein ubiquitination.</text>
</comment>
<dbReference type="RefSeq" id="XP_022082376.1">
    <property type="nucleotide sequence ID" value="XM_022226684.1"/>
</dbReference>
<feature type="region of interest" description="Disordered" evidence="16">
    <location>
        <begin position="42"/>
        <end position="68"/>
    </location>
</feature>
<feature type="transmembrane region" description="Helical" evidence="17">
    <location>
        <begin position="142"/>
        <end position="159"/>
    </location>
</feature>
<dbReference type="CDD" id="cd14421">
    <property type="entry name" value="CUE_AMFR"/>
    <property type="match status" value="1"/>
</dbReference>
<dbReference type="Gene3D" id="3.30.40.10">
    <property type="entry name" value="Zinc/RING finger domain, C3HC4 (zinc finger)"/>
    <property type="match status" value="1"/>
</dbReference>
<evidence type="ECO:0000256" key="10">
    <source>
        <dbReference type="ARBA" id="ARBA00023136"/>
    </source>
</evidence>
<dbReference type="SUPFAM" id="SSF57850">
    <property type="entry name" value="RING/U-box"/>
    <property type="match status" value="1"/>
</dbReference>
<evidence type="ECO:0000313" key="22">
    <source>
        <dbReference type="RefSeq" id="XP_022082377.1"/>
    </source>
</evidence>
<dbReference type="GO" id="GO:0070936">
    <property type="term" value="P:protein K48-linked ubiquitination"/>
    <property type="evidence" value="ECO:0007669"/>
    <property type="project" value="TreeGrafter"/>
</dbReference>
<dbReference type="KEGG" id="aplc:110974804"/>
<feature type="domain" description="RING-type" evidence="18">
    <location>
        <begin position="361"/>
        <end position="399"/>
    </location>
</feature>
<feature type="transmembrane region" description="Helical" evidence="17">
    <location>
        <begin position="206"/>
        <end position="229"/>
    </location>
</feature>
<evidence type="ECO:0000313" key="20">
    <source>
        <dbReference type="Proteomes" id="UP000694845"/>
    </source>
</evidence>
<evidence type="ECO:0000256" key="5">
    <source>
        <dbReference type="ARBA" id="ARBA00022723"/>
    </source>
</evidence>
<dbReference type="FunFam" id="3.30.40.10:FF:000149">
    <property type="entry name" value="E3 ubiquitin-protein ligase AMFR"/>
    <property type="match status" value="1"/>
</dbReference>
<dbReference type="CDD" id="cd16455">
    <property type="entry name" value="RING-H2_AMFR"/>
    <property type="match status" value="1"/>
</dbReference>
<evidence type="ECO:0000256" key="6">
    <source>
        <dbReference type="ARBA" id="ARBA00022771"/>
    </source>
</evidence>
<dbReference type="FunFam" id="1.10.8.10:FF:000026">
    <property type="entry name" value="E3 ubiquitin-protein ligase AMFR"/>
    <property type="match status" value="1"/>
</dbReference>
<dbReference type="RefSeq" id="XP_022082377.1">
    <property type="nucleotide sequence ID" value="XM_022226685.1"/>
</dbReference>
<feature type="compositionally biased region" description="Polar residues" evidence="16">
    <location>
        <begin position="697"/>
        <end position="715"/>
    </location>
</feature>
<evidence type="ECO:0000256" key="16">
    <source>
        <dbReference type="SAM" id="MobiDB-lite"/>
    </source>
</evidence>
<dbReference type="EC" id="2.3.2.36" evidence="12"/>
<dbReference type="SMART" id="SM00184">
    <property type="entry name" value="RING"/>
    <property type="match status" value="1"/>
</dbReference>
<dbReference type="CTD" id="267"/>
<keyword evidence="9 17" id="KW-1133">Transmembrane helix</keyword>
<feature type="region of interest" description="Disordered" evidence="16">
    <location>
        <begin position="523"/>
        <end position="564"/>
    </location>
</feature>
<dbReference type="Gene3D" id="1.10.8.10">
    <property type="entry name" value="DNA helicase RuvA subunit, C-terminal domain"/>
    <property type="match status" value="1"/>
</dbReference>
<comment type="subcellular location">
    <subcellularLocation>
        <location evidence="1">Endoplasmic reticulum membrane</location>
        <topology evidence="1">Multi-pass membrane protein</topology>
    </subcellularLocation>
</comment>
<feature type="domain" description="CUE" evidence="19">
    <location>
        <begin position="482"/>
        <end position="524"/>
    </location>
</feature>
<dbReference type="OMA" id="EPFCIWT"/>
<organism evidence="20 22">
    <name type="scientific">Acanthaster planci</name>
    <name type="common">Crown-of-thorns starfish</name>
    <dbReference type="NCBI Taxonomy" id="133434"/>
    <lineage>
        <taxon>Eukaryota</taxon>
        <taxon>Metazoa</taxon>
        <taxon>Echinodermata</taxon>
        <taxon>Eleutherozoa</taxon>
        <taxon>Asterozoa</taxon>
        <taxon>Asteroidea</taxon>
        <taxon>Valvatacea</taxon>
        <taxon>Valvatida</taxon>
        <taxon>Acanthasteridae</taxon>
        <taxon>Acanthaster</taxon>
    </lineage>
</organism>